<dbReference type="KEGG" id="tbg:TbgDal_X18000"/>
<evidence type="ECO:0000313" key="1">
    <source>
        <dbReference type="EMBL" id="CBH16697.1"/>
    </source>
</evidence>
<gene>
    <name evidence="1" type="ORF">TbgDal_X18000</name>
</gene>
<dbReference type="EMBL" id="FN554973">
    <property type="protein sequence ID" value="CBH16697.1"/>
    <property type="molecule type" value="Genomic_DNA"/>
</dbReference>
<name>D0A0D9_TRYB9</name>
<sequence length="108" mass="12123">MHPAARLSVVARTRTRFQFRCGTISPQHVVEEVETPHARSPPWLPTTIPYIVSLSRGNFRLPTWHYFSPSSCFQVIACNHPPVHPLAFCCSPWGAVGLPSSARTRKET</sequence>
<protein>
    <submittedName>
        <fullName evidence="1">Uncharacterized protein</fullName>
    </submittedName>
</protein>
<reference evidence="2" key="1">
    <citation type="journal article" date="2010" name="PLoS Negl. Trop. Dis.">
        <title>The genome sequence of Trypanosoma brucei gambiense, causative agent of chronic human african trypanosomiasis.</title>
        <authorList>
            <person name="Jackson A.P."/>
            <person name="Sanders M."/>
            <person name="Berry A."/>
            <person name="McQuillan J."/>
            <person name="Aslett M.A."/>
            <person name="Quail M.A."/>
            <person name="Chukualim B."/>
            <person name="Capewell P."/>
            <person name="MacLeod A."/>
            <person name="Melville S.E."/>
            <person name="Gibson W."/>
            <person name="Barry J.D."/>
            <person name="Berriman M."/>
            <person name="Hertz-Fowler C."/>
        </authorList>
    </citation>
    <scope>NUCLEOTIDE SEQUENCE [LARGE SCALE GENOMIC DNA]</scope>
    <source>
        <strain evidence="2">MHOM/CI/86/DAL972</strain>
    </source>
</reference>
<accession>D0A0D9</accession>
<proteinExistence type="predicted"/>
<dbReference type="RefSeq" id="XP_011778961.1">
    <property type="nucleotide sequence ID" value="XM_011780659.1"/>
</dbReference>
<organism evidence="1 2">
    <name type="scientific">Trypanosoma brucei gambiense (strain MHOM/CI/86/DAL972)</name>
    <dbReference type="NCBI Taxonomy" id="679716"/>
    <lineage>
        <taxon>Eukaryota</taxon>
        <taxon>Discoba</taxon>
        <taxon>Euglenozoa</taxon>
        <taxon>Kinetoplastea</taxon>
        <taxon>Metakinetoplastina</taxon>
        <taxon>Trypanosomatida</taxon>
        <taxon>Trypanosomatidae</taxon>
        <taxon>Trypanosoma</taxon>
    </lineage>
</organism>
<dbReference type="GeneID" id="23865044"/>
<dbReference type="Proteomes" id="UP000002316">
    <property type="component" value="Chromosome 10"/>
</dbReference>
<evidence type="ECO:0000313" key="2">
    <source>
        <dbReference type="Proteomes" id="UP000002316"/>
    </source>
</evidence>
<dbReference type="AlphaFoldDB" id="D0A0D9"/>